<dbReference type="Gene3D" id="3.30.70.2450">
    <property type="match status" value="1"/>
</dbReference>
<gene>
    <name evidence="3" type="ORF">GM51_6340</name>
</gene>
<proteinExistence type="predicted"/>
<dbReference type="PANTHER" id="PTHR43476">
    <property type="entry name" value="3-(3-HYDROXY-PHENYL)PROPIONATE/3-HYDROXYCINNAMIC ACID HYDROXYLASE"/>
    <property type="match status" value="1"/>
</dbReference>
<name>A0A094Q5X8_9ZZZZ</name>
<dbReference type="GO" id="GO:0008688">
    <property type="term" value="F:3-(3-hydroxyphenyl)propionate hydroxylase activity"/>
    <property type="evidence" value="ECO:0007669"/>
    <property type="project" value="TreeGrafter"/>
</dbReference>
<comment type="caution">
    <text evidence="3">The sequence shown here is derived from an EMBL/GenBank/DDBJ whole genome shotgun (WGS) entry which is preliminary data.</text>
</comment>
<evidence type="ECO:0000256" key="1">
    <source>
        <dbReference type="ARBA" id="ARBA00023002"/>
    </source>
</evidence>
<feature type="domain" description="FAD-binding" evidence="2">
    <location>
        <begin position="3"/>
        <end position="337"/>
    </location>
</feature>
<dbReference type="InterPro" id="IPR002938">
    <property type="entry name" value="FAD-bd"/>
</dbReference>
<sequence length="469" mass="51176">MKKVDVTILGGGPVGSFLATILNDMGVSNVVIDRDLIPYQLPRAIVMDDEILRACYDHGMGEWLQHNTEPLQRGDFVGPNDEVIIGADIPPVGLQGVPPVVVHYQPQLDAMLRAEAEARGSNVMWGRTVTHMEDDGTKVVTTLDNGETIESRWFVGCDGASSWTRKFIGLQLEDLRFDQEWLVVDAELHEGAVVDLPVGVRQFCHTDRPFTFVQGVRRYRRWEFQVQDGEDAAALNTEQGLWKLLEGMISPSVACIVRSAVYRFHAVVAPVMQKGSVFLAGDSAHQTPPFAGQGLNSGMRDAINLAWKFSFITRGVSSEKILDTYSPERVPHVRSTIAHAVDMGRLIDQLGERVSHGVDVESGYGGTRPSPFIEAGIVIGDDARVGHQFWFHPDVSKAVRTGGASFVLVTAVPVEIPPVFASIPVINVVAPETLGDAFAIVVRPDRYVAAVASDVAELNQCAAILATYV</sequence>
<dbReference type="GO" id="GO:0071949">
    <property type="term" value="F:FAD binding"/>
    <property type="evidence" value="ECO:0007669"/>
    <property type="project" value="InterPro"/>
</dbReference>
<evidence type="ECO:0000259" key="2">
    <source>
        <dbReference type="Pfam" id="PF01494"/>
    </source>
</evidence>
<reference evidence="3" key="1">
    <citation type="submission" date="2014-06" db="EMBL/GenBank/DDBJ databases">
        <title>Key roles for freshwater Actinobacteria revealed by deep metagenomic sequencing.</title>
        <authorList>
            <person name="Ghai R."/>
            <person name="Mizuno C.M."/>
            <person name="Picazo A."/>
            <person name="Camacho A."/>
            <person name="Rodriguez-Valera F."/>
        </authorList>
    </citation>
    <scope>NUCLEOTIDE SEQUENCE</scope>
</reference>
<accession>A0A094Q5X8</accession>
<dbReference type="PRINTS" id="PR00420">
    <property type="entry name" value="RNGMNOXGNASE"/>
</dbReference>
<protein>
    <recommendedName>
        <fullName evidence="2">FAD-binding domain-containing protein</fullName>
    </recommendedName>
</protein>
<dbReference type="PANTHER" id="PTHR43476:SF3">
    <property type="entry name" value="FAD-BINDING MONOOXYGENASE"/>
    <property type="match status" value="1"/>
</dbReference>
<keyword evidence="1" id="KW-0560">Oxidoreductase</keyword>
<dbReference type="AlphaFoldDB" id="A0A094Q5X8"/>
<dbReference type="GO" id="GO:0019622">
    <property type="term" value="P:3-(3-hydroxy)phenylpropionate catabolic process"/>
    <property type="evidence" value="ECO:0007669"/>
    <property type="project" value="TreeGrafter"/>
</dbReference>
<dbReference type="Gene3D" id="3.50.50.60">
    <property type="entry name" value="FAD/NAD(P)-binding domain"/>
    <property type="match status" value="1"/>
</dbReference>
<dbReference type="EMBL" id="JNSL01000029">
    <property type="protein sequence ID" value="KGA19565.1"/>
    <property type="molecule type" value="Genomic_DNA"/>
</dbReference>
<organism evidence="3">
    <name type="scientific">freshwater metagenome</name>
    <dbReference type="NCBI Taxonomy" id="449393"/>
    <lineage>
        <taxon>unclassified sequences</taxon>
        <taxon>metagenomes</taxon>
        <taxon>ecological metagenomes</taxon>
    </lineage>
</organism>
<dbReference type="InterPro" id="IPR036188">
    <property type="entry name" value="FAD/NAD-bd_sf"/>
</dbReference>
<dbReference type="Pfam" id="PF01494">
    <property type="entry name" value="FAD_binding_3"/>
    <property type="match status" value="1"/>
</dbReference>
<dbReference type="InterPro" id="IPR050631">
    <property type="entry name" value="PheA/TfdB_FAD_monoxygenase"/>
</dbReference>
<evidence type="ECO:0000313" key="3">
    <source>
        <dbReference type="EMBL" id="KGA19565.1"/>
    </source>
</evidence>
<dbReference type="SUPFAM" id="SSF51905">
    <property type="entry name" value="FAD/NAD(P)-binding domain"/>
    <property type="match status" value="1"/>
</dbReference>